<dbReference type="OrthoDB" id="5806173at2759"/>
<dbReference type="FunFam" id="2.20.25.240:FF:000002">
    <property type="entry name" value="FLYWCH zinc finger transcription factor homolog"/>
    <property type="match status" value="1"/>
</dbReference>
<dbReference type="STRING" id="1611254.A0A2G5U070"/>
<evidence type="ECO:0000313" key="9">
    <source>
        <dbReference type="Proteomes" id="UP000230233"/>
    </source>
</evidence>
<evidence type="ECO:0000256" key="4">
    <source>
        <dbReference type="SAM" id="Coils"/>
    </source>
</evidence>
<proteinExistence type="predicted"/>
<dbReference type="GO" id="GO:0008270">
    <property type="term" value="F:zinc ion binding"/>
    <property type="evidence" value="ECO:0007669"/>
    <property type="project" value="UniProtKB-KW"/>
</dbReference>
<name>A0A2G5U070_9PELO</name>
<dbReference type="AlphaFoldDB" id="A0A2G5U070"/>
<comment type="caution">
    <text evidence="8">The sequence shown here is derived from an EMBL/GenBank/DDBJ whole genome shotgun (WGS) entry which is preliminary data.</text>
</comment>
<feature type="coiled-coil region" evidence="4">
    <location>
        <begin position="562"/>
        <end position="600"/>
    </location>
</feature>
<reference evidence="9" key="1">
    <citation type="submission" date="2017-10" db="EMBL/GenBank/DDBJ databases">
        <title>Rapid genome shrinkage in a self-fertile nematode reveals novel sperm competition proteins.</title>
        <authorList>
            <person name="Yin D."/>
            <person name="Schwarz E.M."/>
            <person name="Thomas C.G."/>
            <person name="Felde R.L."/>
            <person name="Korf I.F."/>
            <person name="Cutter A.D."/>
            <person name="Schartner C.M."/>
            <person name="Ralston E.J."/>
            <person name="Meyer B.J."/>
            <person name="Haag E.S."/>
        </authorList>
    </citation>
    <scope>NUCLEOTIDE SEQUENCE [LARGE SCALE GENOMIC DNA]</scope>
    <source>
        <strain evidence="9">JU1422</strain>
    </source>
</reference>
<keyword evidence="4" id="KW-0175">Coiled coil</keyword>
<dbReference type="InterPro" id="IPR052887">
    <property type="entry name" value="FLYWCH-type_ZF"/>
</dbReference>
<dbReference type="InterPro" id="IPR007588">
    <property type="entry name" value="Znf_FLYWCH"/>
</dbReference>
<dbReference type="GO" id="GO:0045892">
    <property type="term" value="P:negative regulation of DNA-templated transcription"/>
    <property type="evidence" value="ECO:0007669"/>
    <property type="project" value="UniProtKB-ARBA"/>
</dbReference>
<dbReference type="Pfam" id="PF00646">
    <property type="entry name" value="F-box"/>
    <property type="match status" value="1"/>
</dbReference>
<keyword evidence="1" id="KW-0479">Metal-binding</keyword>
<evidence type="ECO:0000259" key="7">
    <source>
        <dbReference type="Pfam" id="PF04500"/>
    </source>
</evidence>
<keyword evidence="9" id="KW-1185">Reference proteome</keyword>
<evidence type="ECO:0000259" key="6">
    <source>
        <dbReference type="Pfam" id="PF00646"/>
    </source>
</evidence>
<dbReference type="GO" id="GO:0043565">
    <property type="term" value="F:sequence-specific DNA binding"/>
    <property type="evidence" value="ECO:0007669"/>
    <property type="project" value="TreeGrafter"/>
</dbReference>
<dbReference type="Proteomes" id="UP000230233">
    <property type="component" value="Chromosome IV"/>
</dbReference>
<dbReference type="GO" id="GO:0005634">
    <property type="term" value="C:nucleus"/>
    <property type="evidence" value="ECO:0007669"/>
    <property type="project" value="TreeGrafter"/>
</dbReference>
<organism evidence="8 9">
    <name type="scientific">Caenorhabditis nigoni</name>
    <dbReference type="NCBI Taxonomy" id="1611254"/>
    <lineage>
        <taxon>Eukaryota</taxon>
        <taxon>Metazoa</taxon>
        <taxon>Ecdysozoa</taxon>
        <taxon>Nematoda</taxon>
        <taxon>Chromadorea</taxon>
        <taxon>Rhabditida</taxon>
        <taxon>Rhabditina</taxon>
        <taxon>Rhabditomorpha</taxon>
        <taxon>Rhabditoidea</taxon>
        <taxon>Rhabditidae</taxon>
        <taxon>Peloderinae</taxon>
        <taxon>Caenorhabditis</taxon>
    </lineage>
</organism>
<feature type="compositionally biased region" description="Low complexity" evidence="5">
    <location>
        <begin position="393"/>
        <end position="405"/>
    </location>
</feature>
<sequence length="857" mass="95695">MSSDIENLTEKTENLSNDPIYDTNWCHMPDDIKLECIGKMDFNERMSLRCTAKAERSLVESKKIKFYECDIHRASDVLYDDGRNHYVSLTSKKWNSFSKTFENPNNAFKSMNYIWKIGVFNNLSIRSNDPAVKEELMNYSGKISAKHIELDCCDHEIVAAVLRKMNYDVESVTQVQNTGYWLTKDFKPTASLHNVAQILIDRDFNIGFTFQLSLNADGSFAEFLGHFVDRIVSKDEKTVRIRTNNPDRHILLQRGLDEVVKTTYRLQFFRLMVISAETKESEYDDDCKKWISQMDSEAYFDYDAFLNDFYYGVFQPLLMSSAFSTPSPPAPSGLQEPTLPDAPEVQMEAEDTADTPEVAPEAPTLTSEAQTAPEASDASMASPGGQSSDDDAPGTSSSSEAAPTTSGGGHSGVMDMATFFRQNQAALQALISGNTNGENPSIALARLFQSLNPAGTGKSETSSPGGEGAKKARLKVFSNGYFMTFDKISSCRKKHFWRCEYKNTCKARMHTDIESEKIVTYIHDHNHTPPTAEEIQLYGIDPQEIERNRVYIVGNVSDTNLRRKIRKQVADREAAAKRLEQQQKEELQKKQNEATMAAAQEAYARAVVSTGHLSSTGPMAAAASLFQSAAAAAAAAAAPTTTQTAINPHALLLAAQMPALTNMIKNETTAVYVPNYISPNMPMQSATPSTSSIPQLIIPKTEPIETTSSSQPSAKRRAIDTFDDAHEVTSHPNFEPTFQIAHSLRKLWRGTPGRYPRPTNGPSPAHFEFYIAKYDGAEEHLYVPCRIEQRDEAHMREALQQFAGEQCHGMLLFKVSSRISVVLNQPMLITWANNQFFLLDTSNPSKWKFMYVDDQAM</sequence>
<evidence type="ECO:0008006" key="10">
    <source>
        <dbReference type="Google" id="ProtNLM"/>
    </source>
</evidence>
<accession>A0A2G5U070</accession>
<keyword evidence="3" id="KW-0862">Zinc</keyword>
<dbReference type="GO" id="GO:0003700">
    <property type="term" value="F:DNA-binding transcription factor activity"/>
    <property type="evidence" value="ECO:0007669"/>
    <property type="project" value="TreeGrafter"/>
</dbReference>
<protein>
    <recommendedName>
        <fullName evidence="10">FLYWCH-type domain-containing protein</fullName>
    </recommendedName>
</protein>
<dbReference type="GO" id="GO:0002119">
    <property type="term" value="P:nematode larval development"/>
    <property type="evidence" value="ECO:0007669"/>
    <property type="project" value="UniProtKB-ARBA"/>
</dbReference>
<feature type="region of interest" description="Disordered" evidence="5">
    <location>
        <begin position="346"/>
        <end position="414"/>
    </location>
</feature>
<dbReference type="PANTHER" id="PTHR37975:SF2">
    <property type="entry name" value="FLYWCH TRANSCRIPTION FACTOR 1"/>
    <property type="match status" value="1"/>
</dbReference>
<evidence type="ECO:0000313" key="8">
    <source>
        <dbReference type="EMBL" id="PIC32761.1"/>
    </source>
</evidence>
<dbReference type="PANTHER" id="PTHR37975">
    <property type="entry name" value="FLYWCH ZINC FINGER TRANSCRIPTION FACTOR HOMOLOG"/>
    <property type="match status" value="1"/>
</dbReference>
<evidence type="ECO:0000256" key="3">
    <source>
        <dbReference type="ARBA" id="ARBA00022833"/>
    </source>
</evidence>
<gene>
    <name evidence="8" type="primary">Cni-flh-1</name>
    <name evidence="8" type="synonym">Cnig_chr_IV.g12978</name>
    <name evidence="8" type="ORF">B9Z55_012978</name>
</gene>
<dbReference type="InterPro" id="IPR001810">
    <property type="entry name" value="F-box_dom"/>
</dbReference>
<dbReference type="EMBL" id="PDUG01000004">
    <property type="protein sequence ID" value="PIC32761.1"/>
    <property type="molecule type" value="Genomic_DNA"/>
</dbReference>
<feature type="domain" description="F-box" evidence="6">
    <location>
        <begin position="25"/>
        <end position="66"/>
    </location>
</feature>
<feature type="domain" description="FLYWCH-type" evidence="7">
    <location>
        <begin position="471"/>
        <end position="527"/>
    </location>
</feature>
<evidence type="ECO:0000256" key="1">
    <source>
        <dbReference type="ARBA" id="ARBA00022723"/>
    </source>
</evidence>
<evidence type="ECO:0000256" key="2">
    <source>
        <dbReference type="ARBA" id="ARBA00022771"/>
    </source>
</evidence>
<evidence type="ECO:0000256" key="5">
    <source>
        <dbReference type="SAM" id="MobiDB-lite"/>
    </source>
</evidence>
<dbReference type="Pfam" id="PF04500">
    <property type="entry name" value="FLYWCH"/>
    <property type="match status" value="1"/>
</dbReference>
<dbReference type="Gene3D" id="2.20.25.240">
    <property type="match status" value="1"/>
</dbReference>
<keyword evidence="2" id="KW-0863">Zinc-finger</keyword>